<evidence type="ECO:0000256" key="2">
    <source>
        <dbReference type="SAM" id="SignalP"/>
    </source>
</evidence>
<evidence type="ECO:0000313" key="3">
    <source>
        <dbReference type="EMBL" id="KAG8628275.1"/>
    </source>
</evidence>
<organism evidence="3 4">
    <name type="scientific">Elsinoe batatas</name>
    <dbReference type="NCBI Taxonomy" id="2601811"/>
    <lineage>
        <taxon>Eukaryota</taxon>
        <taxon>Fungi</taxon>
        <taxon>Dikarya</taxon>
        <taxon>Ascomycota</taxon>
        <taxon>Pezizomycotina</taxon>
        <taxon>Dothideomycetes</taxon>
        <taxon>Dothideomycetidae</taxon>
        <taxon>Myriangiales</taxon>
        <taxon>Elsinoaceae</taxon>
        <taxon>Elsinoe</taxon>
    </lineage>
</organism>
<feature type="compositionally biased region" description="Pro residues" evidence="1">
    <location>
        <begin position="413"/>
        <end position="429"/>
    </location>
</feature>
<feature type="chain" id="PRO_5035419097" evidence="2">
    <location>
        <begin position="21"/>
        <end position="837"/>
    </location>
</feature>
<name>A0A8K0PDP2_9PEZI</name>
<keyword evidence="2" id="KW-0732">Signal</keyword>
<feature type="compositionally biased region" description="Polar residues" evidence="1">
    <location>
        <begin position="535"/>
        <end position="555"/>
    </location>
</feature>
<evidence type="ECO:0000313" key="4">
    <source>
        <dbReference type="Proteomes" id="UP000809789"/>
    </source>
</evidence>
<comment type="caution">
    <text evidence="3">The sequence shown here is derived from an EMBL/GenBank/DDBJ whole genome shotgun (WGS) entry which is preliminary data.</text>
</comment>
<feature type="compositionally biased region" description="Low complexity" evidence="1">
    <location>
        <begin position="585"/>
        <end position="620"/>
    </location>
</feature>
<feature type="compositionally biased region" description="Low complexity" evidence="1">
    <location>
        <begin position="372"/>
        <end position="386"/>
    </location>
</feature>
<feature type="compositionally biased region" description="Low complexity" evidence="1">
    <location>
        <begin position="30"/>
        <end position="42"/>
    </location>
</feature>
<dbReference type="Proteomes" id="UP000809789">
    <property type="component" value="Unassembled WGS sequence"/>
</dbReference>
<protein>
    <submittedName>
        <fullName evidence="3">Uncharacterized protein</fullName>
    </submittedName>
</protein>
<gene>
    <name evidence="3" type="ORF">KVT40_004148</name>
</gene>
<dbReference type="EMBL" id="JAESVG020000004">
    <property type="protein sequence ID" value="KAG8628275.1"/>
    <property type="molecule type" value="Genomic_DNA"/>
</dbReference>
<feature type="compositionally biased region" description="Polar residues" evidence="1">
    <location>
        <begin position="797"/>
        <end position="810"/>
    </location>
</feature>
<feature type="region of interest" description="Disordered" evidence="1">
    <location>
        <begin position="23"/>
        <end position="42"/>
    </location>
</feature>
<dbReference type="AlphaFoldDB" id="A0A8K0PDP2"/>
<feature type="compositionally biased region" description="Low complexity" evidence="1">
    <location>
        <begin position="450"/>
        <end position="529"/>
    </location>
</feature>
<feature type="compositionally biased region" description="Low complexity" evidence="1">
    <location>
        <begin position="716"/>
        <end position="796"/>
    </location>
</feature>
<sequence length="837" mass="81786">MARLTLVTASVLGLAAQTLAQDPSSTSQGFTFDPTTTDTTTTVTPAPGACEADCDARPWAGYLVSWQKMSVTATITAATVIKVINDNDNTTSTKTVYADLPSGVTIPPTAPNGRRVQQITVPIVTTTIGTCTTTWSDRALPCGVVFTTRALTYPDQFWGLPTGYGLNGTIPTTVAGGASTCLRAPSGTWITFPTPAPTAPPQTADAEDPNGFLWTTTSGFLPGQREYASLYPNEAAFTACSPYTAPLPVTAILAASLETITETSRIEKSQVTSIPGVTTSVTPDSKSLIPESPMTATPAGGQLQRPTFNEPAPAPAPTPTTTSRTGGGGGGRPPIPVEEDPAPGPIQVPTTRPVEDGDPNTEVPGGGALETPKPAAPAAPAQPAQPTNGQASPSDVGGNVISIILGGGKPAQTPGPSPTPAPAPAPAPAAPATGSGTTPDDPIPIPAAPPAADVPGNQQGSQPAAGQPNQPAQPVAQPAPAQPAGGQAAAPAEGQPAAPASGQPAQGQPAQGQPAQGQPAQGQPAQGQPIVVPIQGSTGNTQPAQGSSGSTTPAQGSSGNTSPNPGGNIISIIADQGRPAPSPAPGSSQSGSLSPAPNGPSNSQPQSGSQSKPDLPFSPSSLSPAPVLVAGLPFTPTTFSAFVAPNGQTFSAGQTVYIGTRASPTPVVLTTDNKGSAIFVAGGTSTIPVPARQTIGLGANVMAGLGGYISSEYGSAQTTGGVSGSSSGPVSGSGSSSSGQSANGSASDGADSSGGSAGFAQTTTASSSGGASRKSTTMTSTSATTSASPSTGSSGTNAPAPSASSPTGTFPATGGAEKTASSGFALVVLGLFAAFVL</sequence>
<dbReference type="OrthoDB" id="3942119at2759"/>
<accession>A0A8K0PDP2</accession>
<feature type="compositionally biased region" description="Polar residues" evidence="1">
    <location>
        <begin position="264"/>
        <end position="285"/>
    </location>
</feature>
<reference evidence="3" key="1">
    <citation type="submission" date="2021-07" db="EMBL/GenBank/DDBJ databases">
        <title>Elsinoe batatas strain:CRI-CJ2 Genome sequencing and assembly.</title>
        <authorList>
            <person name="Huang L."/>
        </authorList>
    </citation>
    <scope>NUCLEOTIDE SEQUENCE</scope>
    <source>
        <strain evidence="3">CRI-CJ2</strain>
    </source>
</reference>
<evidence type="ECO:0000256" key="1">
    <source>
        <dbReference type="SAM" id="MobiDB-lite"/>
    </source>
</evidence>
<keyword evidence="4" id="KW-1185">Reference proteome</keyword>
<feature type="compositionally biased region" description="Low complexity" evidence="1">
    <location>
        <begin position="430"/>
        <end position="440"/>
    </location>
</feature>
<proteinExistence type="predicted"/>
<feature type="region of interest" description="Disordered" evidence="1">
    <location>
        <begin position="264"/>
        <end position="620"/>
    </location>
</feature>
<feature type="compositionally biased region" description="Low complexity" evidence="1">
    <location>
        <begin position="556"/>
        <end position="568"/>
    </location>
</feature>
<feature type="signal peptide" evidence="2">
    <location>
        <begin position="1"/>
        <end position="20"/>
    </location>
</feature>
<feature type="region of interest" description="Disordered" evidence="1">
    <location>
        <begin position="716"/>
        <end position="816"/>
    </location>
</feature>